<keyword evidence="1" id="KW-0863">Zinc-finger</keyword>
<evidence type="ECO:0000259" key="3">
    <source>
        <dbReference type="PROSITE" id="PS50158"/>
    </source>
</evidence>
<dbReference type="Gene3D" id="4.10.60.10">
    <property type="entry name" value="Zinc finger, CCHC-type"/>
    <property type="match status" value="1"/>
</dbReference>
<dbReference type="PROSITE" id="PS50158">
    <property type="entry name" value="ZF_CCHC"/>
    <property type="match status" value="2"/>
</dbReference>
<dbReference type="SUPFAM" id="SSF57756">
    <property type="entry name" value="Retrovirus zinc finger-like domains"/>
    <property type="match status" value="1"/>
</dbReference>
<evidence type="ECO:0000313" key="5">
    <source>
        <dbReference type="Proteomes" id="UP000499080"/>
    </source>
</evidence>
<dbReference type="GO" id="GO:0008270">
    <property type="term" value="F:zinc ion binding"/>
    <property type="evidence" value="ECO:0007669"/>
    <property type="project" value="UniProtKB-KW"/>
</dbReference>
<dbReference type="Proteomes" id="UP000499080">
    <property type="component" value="Unassembled WGS sequence"/>
</dbReference>
<feature type="region of interest" description="Disordered" evidence="2">
    <location>
        <begin position="120"/>
        <end position="148"/>
    </location>
</feature>
<organism evidence="4 5">
    <name type="scientific">Araneus ventricosus</name>
    <name type="common">Orbweaver spider</name>
    <name type="synonym">Epeira ventricosa</name>
    <dbReference type="NCBI Taxonomy" id="182803"/>
    <lineage>
        <taxon>Eukaryota</taxon>
        <taxon>Metazoa</taxon>
        <taxon>Ecdysozoa</taxon>
        <taxon>Arthropoda</taxon>
        <taxon>Chelicerata</taxon>
        <taxon>Arachnida</taxon>
        <taxon>Araneae</taxon>
        <taxon>Araneomorphae</taxon>
        <taxon>Entelegynae</taxon>
        <taxon>Araneoidea</taxon>
        <taxon>Araneidae</taxon>
        <taxon>Araneus</taxon>
    </lineage>
</organism>
<dbReference type="InterPro" id="IPR001878">
    <property type="entry name" value="Znf_CCHC"/>
</dbReference>
<evidence type="ECO:0000256" key="2">
    <source>
        <dbReference type="SAM" id="MobiDB-lite"/>
    </source>
</evidence>
<dbReference type="OrthoDB" id="6437361at2759"/>
<dbReference type="CDD" id="cd20335">
    <property type="entry name" value="BRcat_RBR"/>
    <property type="match status" value="1"/>
</dbReference>
<dbReference type="AlphaFoldDB" id="A0A4Y2A5V4"/>
<keyword evidence="1" id="KW-0862">Zinc</keyword>
<dbReference type="SMART" id="SM00343">
    <property type="entry name" value="ZnF_C2HC"/>
    <property type="match status" value="2"/>
</dbReference>
<protein>
    <recommendedName>
        <fullName evidence="3">CCHC-type domain-containing protein</fullName>
    </recommendedName>
</protein>
<keyword evidence="5" id="KW-1185">Reference proteome</keyword>
<feature type="domain" description="CCHC-type" evidence="3">
    <location>
        <begin position="331"/>
        <end position="346"/>
    </location>
</feature>
<dbReference type="InterPro" id="IPR036875">
    <property type="entry name" value="Znf_CCHC_sf"/>
</dbReference>
<evidence type="ECO:0000256" key="1">
    <source>
        <dbReference type="PROSITE-ProRule" id="PRU00047"/>
    </source>
</evidence>
<accession>A0A4Y2A5V4</accession>
<feature type="compositionally biased region" description="Polar residues" evidence="2">
    <location>
        <begin position="120"/>
        <end position="132"/>
    </location>
</feature>
<reference evidence="4 5" key="1">
    <citation type="journal article" date="2019" name="Sci. Rep.">
        <title>Orb-weaving spider Araneus ventricosus genome elucidates the spidroin gene catalogue.</title>
        <authorList>
            <person name="Kono N."/>
            <person name="Nakamura H."/>
            <person name="Ohtoshi R."/>
            <person name="Moran D.A.P."/>
            <person name="Shinohara A."/>
            <person name="Yoshida Y."/>
            <person name="Fujiwara M."/>
            <person name="Mori M."/>
            <person name="Tomita M."/>
            <person name="Arakawa K."/>
        </authorList>
    </citation>
    <scope>NUCLEOTIDE SEQUENCE [LARGE SCALE GENOMIC DNA]</scope>
</reference>
<comment type="caution">
    <text evidence="4">The sequence shown here is derived from an EMBL/GenBank/DDBJ whole genome shotgun (WGS) entry which is preliminary data.</text>
</comment>
<gene>
    <name evidence="4" type="ORF">AVEN_235301_1</name>
</gene>
<sequence length="393" mass="43828">MPNSTSSRVTLDDVSDVPPFDLVDMDPSQLESNIKILSAHSLREPSVHEEVSKVTIAASTKISAVLQQARVSKDDRKLILAELNTIAAILFDQAAEISSLKTQLSLSQSENSALVNLTATHGQPSSATSQPSYAVALKQKARKRPPRHVSMVYPRAEDTSSEEVRETLIKDVDLSKAQLGIKYMRKISKGGVAIECRSSKDLDKLVKEINSNPKVAGTLEAKCPLKKLPRIIIYNVDRGVTKEELVEKISAQNDIKDQAIKILFRMNGRNRDSCHWVLEAEPQEFKRILKKGKLSFEWSRLSLLEFVRPIRCYKCNQYGHISTRCDANETCPRCGEEGHKGQECEQPENCTSCTAANKKHNKSYDTGHAVTNGDCPTFLHEIAELKKRINYGP</sequence>
<dbReference type="GO" id="GO:0003676">
    <property type="term" value="F:nucleic acid binding"/>
    <property type="evidence" value="ECO:0007669"/>
    <property type="project" value="InterPro"/>
</dbReference>
<name>A0A4Y2A5V4_ARAVE</name>
<proteinExistence type="predicted"/>
<feature type="domain" description="CCHC-type" evidence="3">
    <location>
        <begin position="311"/>
        <end position="325"/>
    </location>
</feature>
<dbReference type="Pfam" id="PF00098">
    <property type="entry name" value="zf-CCHC"/>
    <property type="match status" value="1"/>
</dbReference>
<dbReference type="EMBL" id="BGPR01000005">
    <property type="protein sequence ID" value="GBL74314.1"/>
    <property type="molecule type" value="Genomic_DNA"/>
</dbReference>
<evidence type="ECO:0000313" key="4">
    <source>
        <dbReference type="EMBL" id="GBL74314.1"/>
    </source>
</evidence>
<keyword evidence="1" id="KW-0479">Metal-binding</keyword>